<gene>
    <name evidence="1" type="ORF">LCGC14_1866380</name>
</gene>
<proteinExistence type="predicted"/>
<comment type="caution">
    <text evidence="1">The sequence shown here is derived from an EMBL/GenBank/DDBJ whole genome shotgun (WGS) entry which is preliminary data.</text>
</comment>
<dbReference type="EMBL" id="LAZR01018969">
    <property type="protein sequence ID" value="KKL94271.1"/>
    <property type="molecule type" value="Genomic_DNA"/>
</dbReference>
<evidence type="ECO:0000313" key="1">
    <source>
        <dbReference type="EMBL" id="KKL94271.1"/>
    </source>
</evidence>
<accession>A0A0F9GUD7</accession>
<reference evidence="1" key="1">
    <citation type="journal article" date="2015" name="Nature">
        <title>Complex archaea that bridge the gap between prokaryotes and eukaryotes.</title>
        <authorList>
            <person name="Spang A."/>
            <person name="Saw J.H."/>
            <person name="Jorgensen S.L."/>
            <person name="Zaremba-Niedzwiedzka K."/>
            <person name="Martijn J."/>
            <person name="Lind A.E."/>
            <person name="van Eijk R."/>
            <person name="Schleper C."/>
            <person name="Guy L."/>
            <person name="Ettema T.J."/>
        </authorList>
    </citation>
    <scope>NUCLEOTIDE SEQUENCE</scope>
</reference>
<name>A0A0F9GUD7_9ZZZZ</name>
<sequence length="196" mass="22373">MKIPNKKTFLDLSIKGRLGNRFSVHTSVEAALASSAPTFYIRGPVARWPFMVPWVNAEDLESIVQGIEDRGGRRADMYFSEVVPKGVYRSINAEAKRDERGLTLTYGVSSQLSLRDDIAQNGITAYGLAAWFVLRRRMPPEDIDMLCEIWEEYPECIIEFSTYRGRHLGIMNRSTIIWEVRSYILLIGALLTSYGW</sequence>
<dbReference type="AlphaFoldDB" id="A0A0F9GUD7"/>
<protein>
    <submittedName>
        <fullName evidence="1">Uncharacterized protein</fullName>
    </submittedName>
</protein>
<organism evidence="1">
    <name type="scientific">marine sediment metagenome</name>
    <dbReference type="NCBI Taxonomy" id="412755"/>
    <lineage>
        <taxon>unclassified sequences</taxon>
        <taxon>metagenomes</taxon>
        <taxon>ecological metagenomes</taxon>
    </lineage>
</organism>